<feature type="chain" id="PRO_5042875766" description="Secreted protein" evidence="1">
    <location>
        <begin position="25"/>
        <end position="108"/>
    </location>
</feature>
<evidence type="ECO:0000313" key="3">
    <source>
        <dbReference type="Proteomes" id="UP001374579"/>
    </source>
</evidence>
<keyword evidence="3" id="KW-1185">Reference proteome</keyword>
<keyword evidence="1" id="KW-0732">Signal</keyword>
<evidence type="ECO:0000313" key="2">
    <source>
        <dbReference type="EMBL" id="KAK7116176.1"/>
    </source>
</evidence>
<dbReference type="EMBL" id="JBAMIC010000001">
    <property type="protein sequence ID" value="KAK7116176.1"/>
    <property type="molecule type" value="Genomic_DNA"/>
</dbReference>
<sequence length="108" mass="11916">MKLHRPIAYHVVFLFMCLSACTRGNTLDAIPNAIITETGTITLPMNFPLLSLELRELILREFCQRLIDAAFSDIPAFCFLLDNIALASATASTSNDFTLDHVDDAALV</sequence>
<accession>A0AAN9GQA9</accession>
<evidence type="ECO:0008006" key="4">
    <source>
        <dbReference type="Google" id="ProtNLM"/>
    </source>
</evidence>
<protein>
    <recommendedName>
        <fullName evidence="4">Secreted protein</fullName>
    </recommendedName>
</protein>
<organism evidence="2 3">
    <name type="scientific">Littorina saxatilis</name>
    <dbReference type="NCBI Taxonomy" id="31220"/>
    <lineage>
        <taxon>Eukaryota</taxon>
        <taxon>Metazoa</taxon>
        <taxon>Spiralia</taxon>
        <taxon>Lophotrochozoa</taxon>
        <taxon>Mollusca</taxon>
        <taxon>Gastropoda</taxon>
        <taxon>Caenogastropoda</taxon>
        <taxon>Littorinimorpha</taxon>
        <taxon>Littorinoidea</taxon>
        <taxon>Littorinidae</taxon>
        <taxon>Littorina</taxon>
    </lineage>
</organism>
<dbReference type="AlphaFoldDB" id="A0AAN9GQA9"/>
<reference evidence="2 3" key="1">
    <citation type="submission" date="2024-02" db="EMBL/GenBank/DDBJ databases">
        <title>Chromosome-scale genome assembly of the rough periwinkle Littorina saxatilis.</title>
        <authorList>
            <person name="De Jode A."/>
            <person name="Faria R."/>
            <person name="Formenti G."/>
            <person name="Sims Y."/>
            <person name="Smith T.P."/>
            <person name="Tracey A."/>
            <person name="Wood J.M.D."/>
            <person name="Zagrodzka Z.B."/>
            <person name="Johannesson K."/>
            <person name="Butlin R.K."/>
            <person name="Leder E.H."/>
        </authorList>
    </citation>
    <scope>NUCLEOTIDE SEQUENCE [LARGE SCALE GENOMIC DNA]</scope>
    <source>
        <strain evidence="2">Snail1</strain>
        <tissue evidence="2">Muscle</tissue>
    </source>
</reference>
<evidence type="ECO:0000256" key="1">
    <source>
        <dbReference type="SAM" id="SignalP"/>
    </source>
</evidence>
<feature type="signal peptide" evidence="1">
    <location>
        <begin position="1"/>
        <end position="24"/>
    </location>
</feature>
<gene>
    <name evidence="2" type="ORF">V1264_001903</name>
</gene>
<dbReference type="Proteomes" id="UP001374579">
    <property type="component" value="Unassembled WGS sequence"/>
</dbReference>
<comment type="caution">
    <text evidence="2">The sequence shown here is derived from an EMBL/GenBank/DDBJ whole genome shotgun (WGS) entry which is preliminary data.</text>
</comment>
<proteinExistence type="predicted"/>
<name>A0AAN9GQA9_9CAEN</name>